<evidence type="ECO:0000259" key="3">
    <source>
        <dbReference type="Pfam" id="PF01408"/>
    </source>
</evidence>
<dbReference type="InterPro" id="IPR051450">
    <property type="entry name" value="Gfo/Idh/MocA_Oxidoreductases"/>
</dbReference>
<protein>
    <submittedName>
        <fullName evidence="5">Predicted dehydrogenase</fullName>
    </submittedName>
</protein>
<feature type="region of interest" description="Disordered" evidence="1">
    <location>
        <begin position="1"/>
        <end position="20"/>
    </location>
</feature>
<reference evidence="6" key="1">
    <citation type="submission" date="2017-02" db="EMBL/GenBank/DDBJ databases">
        <authorList>
            <person name="Varghese N."/>
            <person name="Submissions S."/>
        </authorList>
    </citation>
    <scope>NUCLEOTIDE SEQUENCE [LARGE SCALE GENOMIC DNA]</scope>
    <source>
        <strain evidence="6">DSM 22270</strain>
    </source>
</reference>
<dbReference type="STRING" id="651661.SAMN05660293_04911"/>
<dbReference type="RefSeq" id="WP_082217358.1">
    <property type="nucleotide sequence ID" value="NZ_FUZA01000008.1"/>
</dbReference>
<keyword evidence="6" id="KW-1185">Reference proteome</keyword>
<evidence type="ECO:0000259" key="4">
    <source>
        <dbReference type="Pfam" id="PF22725"/>
    </source>
</evidence>
<dbReference type="Pfam" id="PF01408">
    <property type="entry name" value="GFO_IDH_MocA"/>
    <property type="match status" value="1"/>
</dbReference>
<dbReference type="InterPro" id="IPR055170">
    <property type="entry name" value="GFO_IDH_MocA-like_dom"/>
</dbReference>
<dbReference type="GO" id="GO:0000166">
    <property type="term" value="F:nucleotide binding"/>
    <property type="evidence" value="ECO:0007669"/>
    <property type="project" value="InterPro"/>
</dbReference>
<evidence type="ECO:0000313" key="6">
    <source>
        <dbReference type="Proteomes" id="UP000190897"/>
    </source>
</evidence>
<dbReference type="Pfam" id="PF22725">
    <property type="entry name" value="GFO_IDH_MocA_C3"/>
    <property type="match status" value="1"/>
</dbReference>
<dbReference type="InterPro" id="IPR036291">
    <property type="entry name" value="NAD(P)-bd_dom_sf"/>
</dbReference>
<organism evidence="5 6">
    <name type="scientific">Dyadobacter psychrophilus</name>
    <dbReference type="NCBI Taxonomy" id="651661"/>
    <lineage>
        <taxon>Bacteria</taxon>
        <taxon>Pseudomonadati</taxon>
        <taxon>Bacteroidota</taxon>
        <taxon>Cytophagia</taxon>
        <taxon>Cytophagales</taxon>
        <taxon>Spirosomataceae</taxon>
        <taxon>Dyadobacter</taxon>
    </lineage>
</organism>
<dbReference type="SUPFAM" id="SSF51735">
    <property type="entry name" value="NAD(P)-binding Rossmann-fold domains"/>
    <property type="match status" value="2"/>
</dbReference>
<dbReference type="SUPFAM" id="SSF55347">
    <property type="entry name" value="Glyceraldehyde-3-phosphate dehydrogenase-like, C-terminal domain"/>
    <property type="match status" value="1"/>
</dbReference>
<dbReference type="Proteomes" id="UP000190897">
    <property type="component" value="Unassembled WGS sequence"/>
</dbReference>
<gene>
    <name evidence="5" type="ORF">SAMN05660293_04911</name>
</gene>
<feature type="domain" description="Gfo/Idh/MocA-like oxidoreductase N-terminal" evidence="3">
    <location>
        <begin position="389"/>
        <end position="494"/>
    </location>
</feature>
<dbReference type="InterPro" id="IPR013149">
    <property type="entry name" value="ADH-like_C"/>
</dbReference>
<evidence type="ECO:0000256" key="1">
    <source>
        <dbReference type="SAM" id="MobiDB-lite"/>
    </source>
</evidence>
<dbReference type="PANTHER" id="PTHR43377:SF1">
    <property type="entry name" value="BILIVERDIN REDUCTASE A"/>
    <property type="match status" value="1"/>
</dbReference>
<dbReference type="EMBL" id="FUZA01000008">
    <property type="protein sequence ID" value="SKC15724.1"/>
    <property type="molecule type" value="Genomic_DNA"/>
</dbReference>
<dbReference type="AlphaFoldDB" id="A0A1T5H4Y2"/>
<dbReference type="Gene3D" id="3.40.50.720">
    <property type="entry name" value="NAD(P)-binding Rossmann-like Domain"/>
    <property type="match status" value="2"/>
</dbReference>
<dbReference type="OrthoDB" id="9781031at2"/>
<dbReference type="PANTHER" id="PTHR43377">
    <property type="entry name" value="BILIVERDIN REDUCTASE A"/>
    <property type="match status" value="1"/>
</dbReference>
<dbReference type="CDD" id="cd08255">
    <property type="entry name" value="2-desacetyl-2-hydroxyethyl_bacteriochlorophyllide_like"/>
    <property type="match status" value="1"/>
</dbReference>
<dbReference type="InterPro" id="IPR000683">
    <property type="entry name" value="Gfo/Idh/MocA-like_OxRdtase_N"/>
</dbReference>
<evidence type="ECO:0000259" key="2">
    <source>
        <dbReference type="Pfam" id="PF00107"/>
    </source>
</evidence>
<accession>A0A1T5H4Y2</accession>
<feature type="domain" description="Alcohol dehydrogenase-like C-terminal" evidence="2">
    <location>
        <begin position="178"/>
        <end position="295"/>
    </location>
</feature>
<sequence>MKQLTQNLRTGETSLQEVPPPTIQPGYVLIQTHKSLISPGTEQALIRFSRANPFQKARLEPDKFRVAYQKVRSEGLFNTIRNISNRLDQPVPLGYCNVGHVLEIGEGVLDIQIGDRVVSNGPHAEMVCVPRNLIAKIPSEVPDHTAVFAVIGSIGLNAIRLVSPSLGETVVVIGLGLIGLLTAEMLKISGCNVIGIETNEYRLKVAISRGLTAINPDFLDPEQHIAKVTNSFGADAVIIATTSQSDEIISLAAKISRKRGKIVLIGTADLRLTRSDFYEKELTFQVSCSYGPGRYDVAYEHNGIDYPYAYVRWTENRNFQSVLQLMSNGSFDPSYLIGESIPLADFKSAYLKQNDHRNIAVILDYPETCSTKRSIRVAKKYFSGTKGVIGIVGAGHYTAITLLPLLKYASIKHIVSANGLSAANLARKYSIAYCGTDYQDVINDPEVDLVIITTRHNLHAQMARDAIRAEKHVFVEKPLAIQQNELNAFCNVFQDENPANASLTVGFNRRFSPHIQKMKSLLGDSVMNIIMNVNAGFVPQHAWIHDRKVGGGRILGEACHFVDLISFLAGSKIISVCMNALTQNPAETTDNASILLKCENGSTGVVSYFSNGHIDYPKERIEVHASGRTLILDDFKTLRGYGFKHFSVFKTNRNKGHEEAFGSLLDFVKNGGLPPIPFEEIVNTTEATLAALESLKRGNWVHI</sequence>
<dbReference type="Gene3D" id="3.90.180.10">
    <property type="entry name" value="Medium-chain alcohol dehydrogenases, catalytic domain"/>
    <property type="match status" value="1"/>
</dbReference>
<dbReference type="Gene3D" id="3.30.360.10">
    <property type="entry name" value="Dihydrodipicolinate Reductase, domain 2"/>
    <property type="match status" value="1"/>
</dbReference>
<proteinExistence type="predicted"/>
<feature type="domain" description="GFO/IDH/MocA-like oxidoreductase" evidence="4">
    <location>
        <begin position="539"/>
        <end position="627"/>
    </location>
</feature>
<dbReference type="InterPro" id="IPR011032">
    <property type="entry name" value="GroES-like_sf"/>
</dbReference>
<feature type="compositionally biased region" description="Polar residues" evidence="1">
    <location>
        <begin position="1"/>
        <end position="16"/>
    </location>
</feature>
<name>A0A1T5H4Y2_9BACT</name>
<dbReference type="SUPFAM" id="SSF50129">
    <property type="entry name" value="GroES-like"/>
    <property type="match status" value="1"/>
</dbReference>
<evidence type="ECO:0000313" key="5">
    <source>
        <dbReference type="EMBL" id="SKC15724.1"/>
    </source>
</evidence>
<dbReference type="Pfam" id="PF00107">
    <property type="entry name" value="ADH_zinc_N"/>
    <property type="match status" value="1"/>
</dbReference>